<dbReference type="OrthoDB" id="10675549at2759"/>
<sequence>VWIFPWELCLISEETKGCNCNCMRRSKGCCSQTPKEDEHRVALPQVTSAAASIVLHPDNCTEEKCHNRHMPAVPSNPANYCFPTWKYGIYPFPGEITYSAARQWKAHFMH</sequence>
<dbReference type="EMBL" id="SWJQ01000132">
    <property type="protein sequence ID" value="TRZ21119.1"/>
    <property type="molecule type" value="Genomic_DNA"/>
</dbReference>
<proteinExistence type="predicted"/>
<evidence type="ECO:0000313" key="2">
    <source>
        <dbReference type="Proteomes" id="UP000796761"/>
    </source>
</evidence>
<name>A0A8K1GL90_9PASS</name>
<dbReference type="Proteomes" id="UP000796761">
    <property type="component" value="Unassembled WGS sequence"/>
</dbReference>
<comment type="caution">
    <text evidence="1">The sequence shown here is derived from an EMBL/GenBank/DDBJ whole genome shotgun (WGS) entry which is preliminary data.</text>
</comment>
<evidence type="ECO:0000313" key="1">
    <source>
        <dbReference type="EMBL" id="TRZ21119.1"/>
    </source>
</evidence>
<accession>A0A8K1GL90</accession>
<feature type="non-terminal residue" evidence="1">
    <location>
        <position position="110"/>
    </location>
</feature>
<protein>
    <submittedName>
        <fullName evidence="1">Uncharacterized protein</fullName>
    </submittedName>
</protein>
<dbReference type="AlphaFoldDB" id="A0A8K1GL90"/>
<reference evidence="1" key="1">
    <citation type="submission" date="2019-04" db="EMBL/GenBank/DDBJ databases">
        <title>Genome assembly of Zosterops borbonicus 15179.</title>
        <authorList>
            <person name="Leroy T."/>
            <person name="Anselmetti Y."/>
            <person name="Tilak M.-K."/>
            <person name="Nabholz B."/>
        </authorList>
    </citation>
    <scope>NUCLEOTIDE SEQUENCE</scope>
    <source>
        <strain evidence="1">HGM_15179</strain>
        <tissue evidence="1">Muscle</tissue>
    </source>
</reference>
<feature type="non-terminal residue" evidence="1">
    <location>
        <position position="1"/>
    </location>
</feature>
<keyword evidence="2" id="KW-1185">Reference proteome</keyword>
<gene>
    <name evidence="1" type="ORF">HGM15179_005980</name>
</gene>
<organism evidence="1 2">
    <name type="scientific">Zosterops borbonicus</name>
    <dbReference type="NCBI Taxonomy" id="364589"/>
    <lineage>
        <taxon>Eukaryota</taxon>
        <taxon>Metazoa</taxon>
        <taxon>Chordata</taxon>
        <taxon>Craniata</taxon>
        <taxon>Vertebrata</taxon>
        <taxon>Euteleostomi</taxon>
        <taxon>Archelosauria</taxon>
        <taxon>Archosauria</taxon>
        <taxon>Dinosauria</taxon>
        <taxon>Saurischia</taxon>
        <taxon>Theropoda</taxon>
        <taxon>Coelurosauria</taxon>
        <taxon>Aves</taxon>
        <taxon>Neognathae</taxon>
        <taxon>Neoaves</taxon>
        <taxon>Telluraves</taxon>
        <taxon>Australaves</taxon>
        <taxon>Passeriformes</taxon>
        <taxon>Sylvioidea</taxon>
        <taxon>Zosteropidae</taxon>
        <taxon>Zosterops</taxon>
    </lineage>
</organism>